<evidence type="ECO:0000313" key="4">
    <source>
        <dbReference type="EMBL" id="KRH76917.1"/>
    </source>
</evidence>
<dbReference type="OrthoDB" id="728902at2759"/>
<dbReference type="NCBIfam" id="TIGR00756">
    <property type="entry name" value="PPR"/>
    <property type="match status" value="1"/>
</dbReference>
<evidence type="ECO:0000313" key="6">
    <source>
        <dbReference type="Proteomes" id="UP000008827"/>
    </source>
</evidence>
<gene>
    <name evidence="4" type="ORF">GLYMA_01G181400</name>
</gene>
<evidence type="ECO:0000313" key="5">
    <source>
        <dbReference type="EnsemblPlants" id="KRH76917"/>
    </source>
</evidence>
<evidence type="ECO:0008006" key="7">
    <source>
        <dbReference type="Google" id="ProtNLM"/>
    </source>
</evidence>
<dbReference type="Pfam" id="PF20431">
    <property type="entry name" value="E_motif"/>
    <property type="match status" value="1"/>
</dbReference>
<evidence type="ECO:0000256" key="1">
    <source>
        <dbReference type="ARBA" id="ARBA00022737"/>
    </source>
</evidence>
<dbReference type="GO" id="GO:0009451">
    <property type="term" value="P:RNA modification"/>
    <property type="evidence" value="ECO:0000318"/>
    <property type="project" value="GO_Central"/>
</dbReference>
<dbReference type="PANTHER" id="PTHR47926">
    <property type="entry name" value="PENTATRICOPEPTIDE REPEAT-CONTAINING PROTEIN"/>
    <property type="match status" value="1"/>
</dbReference>
<feature type="repeat" description="PPR" evidence="2">
    <location>
        <begin position="337"/>
        <end position="371"/>
    </location>
</feature>
<dbReference type="PANTHER" id="PTHR47926:SF356">
    <property type="entry name" value="(WILD MALAYSIAN BANANA) HYPOTHETICAL PROTEIN"/>
    <property type="match status" value="1"/>
</dbReference>
<keyword evidence="3" id="KW-0472">Membrane</keyword>
<dbReference type="InterPro" id="IPR046960">
    <property type="entry name" value="PPR_At4g14850-like_plant"/>
</dbReference>
<dbReference type="FunFam" id="1.25.40.10:FF:000090">
    <property type="entry name" value="Pentatricopeptide repeat-containing protein, chloroplastic"/>
    <property type="match status" value="1"/>
</dbReference>
<evidence type="ECO:0000256" key="3">
    <source>
        <dbReference type="SAM" id="Phobius"/>
    </source>
</evidence>
<dbReference type="eggNOG" id="KOG4197">
    <property type="taxonomic scope" value="Eukaryota"/>
</dbReference>
<keyword evidence="6" id="KW-1185">Reference proteome</keyword>
<organism evidence="4">
    <name type="scientific">Glycine max</name>
    <name type="common">Soybean</name>
    <name type="synonym">Glycine hispida</name>
    <dbReference type="NCBI Taxonomy" id="3847"/>
    <lineage>
        <taxon>Eukaryota</taxon>
        <taxon>Viridiplantae</taxon>
        <taxon>Streptophyta</taxon>
        <taxon>Embryophyta</taxon>
        <taxon>Tracheophyta</taxon>
        <taxon>Spermatophyta</taxon>
        <taxon>Magnoliopsida</taxon>
        <taxon>eudicotyledons</taxon>
        <taxon>Gunneridae</taxon>
        <taxon>Pentapetalae</taxon>
        <taxon>rosids</taxon>
        <taxon>fabids</taxon>
        <taxon>Fabales</taxon>
        <taxon>Fabaceae</taxon>
        <taxon>Papilionoideae</taxon>
        <taxon>50 kb inversion clade</taxon>
        <taxon>NPAAA clade</taxon>
        <taxon>indigoferoid/millettioid clade</taxon>
        <taxon>Phaseoleae</taxon>
        <taxon>Glycine</taxon>
        <taxon>Glycine subgen. Soja</taxon>
    </lineage>
</organism>
<reference evidence="4" key="3">
    <citation type="submission" date="2018-07" db="EMBL/GenBank/DDBJ databases">
        <title>WGS assembly of Glycine max.</title>
        <authorList>
            <person name="Schmutz J."/>
            <person name="Cannon S."/>
            <person name="Schlueter J."/>
            <person name="Ma J."/>
            <person name="Mitros T."/>
            <person name="Nelson W."/>
            <person name="Hyten D."/>
            <person name="Song Q."/>
            <person name="Thelen J."/>
            <person name="Cheng J."/>
            <person name="Xu D."/>
            <person name="Hellsten U."/>
            <person name="May G."/>
            <person name="Yu Y."/>
            <person name="Sakurai T."/>
            <person name="Umezawa T."/>
            <person name="Bhattacharyya M."/>
            <person name="Sandhu D."/>
            <person name="Valliyodan B."/>
            <person name="Lindquist E."/>
            <person name="Peto M."/>
            <person name="Grant D."/>
            <person name="Shu S."/>
            <person name="Goodstein D."/>
            <person name="Barry K."/>
            <person name="Futrell-Griggs M."/>
            <person name="Abernathy B."/>
            <person name="Du J."/>
            <person name="Tian Z."/>
            <person name="Zhu L."/>
            <person name="Gill N."/>
            <person name="Joshi T."/>
            <person name="Libault M."/>
            <person name="Sethuraman A."/>
            <person name="Zhang X."/>
            <person name="Shinozaki K."/>
            <person name="Nguyen H."/>
            <person name="Wing R."/>
            <person name="Cregan P."/>
            <person name="Specht J."/>
            <person name="Grimwood J."/>
            <person name="Rokhsar D."/>
            <person name="Stacey G."/>
            <person name="Shoemaker R."/>
            <person name="Jackson S."/>
        </authorList>
    </citation>
    <scope>NUCLEOTIDE SEQUENCE</scope>
    <source>
        <tissue evidence="4">Callus</tissue>
    </source>
</reference>
<dbReference type="Gene3D" id="1.25.40.10">
    <property type="entry name" value="Tetratricopeptide repeat domain"/>
    <property type="match status" value="4"/>
</dbReference>
<dbReference type="Pfam" id="PF13041">
    <property type="entry name" value="PPR_2"/>
    <property type="match status" value="1"/>
</dbReference>
<keyword evidence="1" id="KW-0677">Repeat</keyword>
<dbReference type="InterPro" id="IPR046848">
    <property type="entry name" value="E_motif"/>
</dbReference>
<dbReference type="FunCoup" id="I1J921">
    <property type="interactions" value="493"/>
</dbReference>
<dbReference type="EnsemblPlants" id="KRH76917">
    <property type="protein sequence ID" value="KRH76917"/>
    <property type="gene ID" value="GLYMA_01G181400"/>
</dbReference>
<dbReference type="InterPro" id="IPR002885">
    <property type="entry name" value="PPR_rpt"/>
</dbReference>
<keyword evidence="3" id="KW-0812">Transmembrane</keyword>
<accession>I1J921</accession>
<dbReference type="PROSITE" id="PS51375">
    <property type="entry name" value="PPR"/>
    <property type="match status" value="3"/>
</dbReference>
<dbReference type="OMA" id="MIAGHCT"/>
<dbReference type="Pfam" id="PF01535">
    <property type="entry name" value="PPR"/>
    <property type="match status" value="6"/>
</dbReference>
<name>I1J921_SOYBN</name>
<dbReference type="PaxDb" id="3847-GLYMA01G38830.1"/>
<dbReference type="AlphaFoldDB" id="I1J921"/>
<keyword evidence="3" id="KW-1133">Transmembrane helix</keyword>
<evidence type="ECO:0000256" key="2">
    <source>
        <dbReference type="PROSITE-ProRule" id="PRU00708"/>
    </source>
</evidence>
<reference evidence="5" key="2">
    <citation type="submission" date="2018-02" db="UniProtKB">
        <authorList>
            <consortium name="EnsemblPlants"/>
        </authorList>
    </citation>
    <scope>IDENTIFICATION</scope>
    <source>
        <strain evidence="5">Williams 82</strain>
    </source>
</reference>
<reference evidence="4 5" key="1">
    <citation type="journal article" date="2010" name="Nature">
        <title>Genome sequence of the palaeopolyploid soybean.</title>
        <authorList>
            <person name="Schmutz J."/>
            <person name="Cannon S.B."/>
            <person name="Schlueter J."/>
            <person name="Ma J."/>
            <person name="Mitros T."/>
            <person name="Nelson W."/>
            <person name="Hyten D.L."/>
            <person name="Song Q."/>
            <person name="Thelen J.J."/>
            <person name="Cheng J."/>
            <person name="Xu D."/>
            <person name="Hellsten U."/>
            <person name="May G.D."/>
            <person name="Yu Y."/>
            <person name="Sakurai T."/>
            <person name="Umezawa T."/>
            <person name="Bhattacharyya M.K."/>
            <person name="Sandhu D."/>
            <person name="Valliyodan B."/>
            <person name="Lindquist E."/>
            <person name="Peto M."/>
            <person name="Grant D."/>
            <person name="Shu S."/>
            <person name="Goodstein D."/>
            <person name="Barry K."/>
            <person name="Futrell-Griggs M."/>
            <person name="Abernathy B."/>
            <person name="Du J."/>
            <person name="Tian Z."/>
            <person name="Zhu L."/>
            <person name="Gill N."/>
            <person name="Joshi T."/>
            <person name="Libault M."/>
            <person name="Sethuraman A."/>
            <person name="Zhang X.-C."/>
            <person name="Shinozaki K."/>
            <person name="Nguyen H.T."/>
            <person name="Wing R.A."/>
            <person name="Cregan P."/>
            <person name="Specht J."/>
            <person name="Grimwood J."/>
            <person name="Rokhsar D."/>
            <person name="Stacey G."/>
            <person name="Shoemaker R.C."/>
            <person name="Jackson S.A."/>
        </authorList>
    </citation>
    <scope>NUCLEOTIDE SEQUENCE [LARGE SCALE GENOMIC DNA]</scope>
    <source>
        <strain evidence="5">cv. Williams 82</strain>
        <tissue evidence="4">Callus</tissue>
    </source>
</reference>
<dbReference type="GO" id="GO:0003723">
    <property type="term" value="F:RNA binding"/>
    <property type="evidence" value="ECO:0000318"/>
    <property type="project" value="GO_Central"/>
</dbReference>
<dbReference type="FunFam" id="1.25.40.10:FF:000694">
    <property type="entry name" value="Pentatricopeptide repeat-containing protein At3g50420"/>
    <property type="match status" value="1"/>
</dbReference>
<dbReference type="EMBL" id="CM000834">
    <property type="protein sequence ID" value="KRH76917.1"/>
    <property type="molecule type" value="Genomic_DNA"/>
</dbReference>
<protein>
    <recommendedName>
        <fullName evidence="7">Pentatricopeptide repeat-containing protein</fullName>
    </recommendedName>
</protein>
<dbReference type="Gramene" id="KRH76917">
    <property type="protein sequence ID" value="KRH76917"/>
    <property type="gene ID" value="GLYMA_01G181400"/>
</dbReference>
<feature type="repeat" description="PPR" evidence="2">
    <location>
        <begin position="123"/>
        <end position="157"/>
    </location>
</feature>
<feature type="repeat" description="PPR" evidence="2">
    <location>
        <begin position="22"/>
        <end position="56"/>
    </location>
</feature>
<dbReference type="InParanoid" id="I1J921"/>
<dbReference type="HOGENOM" id="CLU_002706_0_1_1"/>
<proteinExistence type="predicted"/>
<dbReference type="Proteomes" id="UP000008827">
    <property type="component" value="Chromosome 1"/>
</dbReference>
<dbReference type="InterPro" id="IPR011990">
    <property type="entry name" value="TPR-like_helical_dom_sf"/>
</dbReference>
<sequence length="555" mass="63161">MYLNCVDLNSAELVFWDMVDRDDVAWNSLITGYLRNSKIKEGVWLFIKMMSVGFSPTLFTYFMVLNACSRLKDYRSGRLIHAHVIGRNVPLDLLLQNTLVGMYCNVGNMRTAYKIFSRMENPDLVSWNSIISGYSENEDGEKAMNLFVPLREMFFPKPDDYTFAGIISATRAFPSSSYGKPLHAEVIKTGFERSVFVGSTLVSMYFKNHESEAAWRVFCSISVKDVVLWTELITVIRCFFEMVHEAHEVDDYVLSGCADLVVLRQDEIIHCYAVKLGYDAEMSVSGNLIDMYAKNGSLEAAYLVFSQVSESDLKCWNSMLGGYSHHGMILKQGLIPDQVTFLSLLSACSHSRLVEQGKFLWNYMNSIGLIPGPKHYTCMITLFSRAALLEEAEEIINKSPYIEDNLELWRTLLSSCVINKNFKVGIHAAEEVLRLKAEDGPTLVLLSNLYAVARRWDKVAEIRRNVRGLMLEKDPGLSWIEAKNDIHVLSSGDQSHPKADEVQAELHRLKRNMIRTENDDRETQNACYISCRDEAYALEVEFNSKTNEVHTGLKF</sequence>
<feature type="transmembrane region" description="Helical" evidence="3">
    <location>
        <begin position="43"/>
        <end position="64"/>
    </location>
</feature>